<feature type="domain" description="ABC transporter" evidence="8">
    <location>
        <begin position="354"/>
        <end position="574"/>
    </location>
</feature>
<dbReference type="SUPFAM" id="SSF90123">
    <property type="entry name" value="ABC transporter transmembrane region"/>
    <property type="match status" value="1"/>
</dbReference>
<protein>
    <submittedName>
        <fullName evidence="10">ABC transporter ATP-binding protein</fullName>
    </submittedName>
</protein>
<dbReference type="SMART" id="SM00382">
    <property type="entry name" value="AAA"/>
    <property type="match status" value="1"/>
</dbReference>
<feature type="transmembrane region" description="Helical" evidence="7">
    <location>
        <begin position="294"/>
        <end position="316"/>
    </location>
</feature>
<feature type="transmembrane region" description="Helical" evidence="7">
    <location>
        <begin position="260"/>
        <end position="282"/>
    </location>
</feature>
<feature type="transmembrane region" description="Helical" evidence="7">
    <location>
        <begin position="68"/>
        <end position="87"/>
    </location>
</feature>
<evidence type="ECO:0000256" key="5">
    <source>
        <dbReference type="ARBA" id="ARBA00022989"/>
    </source>
</evidence>
<comment type="caution">
    <text evidence="10">The sequence shown here is derived from an EMBL/GenBank/DDBJ whole genome shotgun (WGS) entry which is preliminary data.</text>
</comment>
<accession>A0A5U8K6T7</accession>
<feature type="transmembrane region" description="Helical" evidence="7">
    <location>
        <begin position="144"/>
        <end position="169"/>
    </location>
</feature>
<dbReference type="AlphaFoldDB" id="A0A5U8K6T7"/>
<reference evidence="10" key="1">
    <citation type="submission" date="2018-06" db="EMBL/GenBank/DDBJ databases">
        <authorList>
            <person name="Ashton P.M."/>
            <person name="Dallman T."/>
            <person name="Nair S."/>
            <person name="De Pinna E."/>
            <person name="Peters T."/>
            <person name="Grant K."/>
        </authorList>
    </citation>
    <scope>NUCLEOTIDE SEQUENCE [LARGE SCALE GENOMIC DNA]</scope>
    <source>
        <strain evidence="10">498895</strain>
    </source>
</reference>
<evidence type="ECO:0000313" key="10">
    <source>
        <dbReference type="EMBL" id="EBR8572906.1"/>
    </source>
</evidence>
<dbReference type="InterPro" id="IPR027417">
    <property type="entry name" value="P-loop_NTPase"/>
</dbReference>
<dbReference type="CDD" id="cd03228">
    <property type="entry name" value="ABCC_MRP_Like"/>
    <property type="match status" value="1"/>
</dbReference>
<dbReference type="InterPro" id="IPR039421">
    <property type="entry name" value="Type_1_exporter"/>
</dbReference>
<evidence type="ECO:0000259" key="8">
    <source>
        <dbReference type="PROSITE" id="PS50893"/>
    </source>
</evidence>
<dbReference type="InterPro" id="IPR017871">
    <property type="entry name" value="ABC_transporter-like_CS"/>
</dbReference>
<evidence type="ECO:0000256" key="3">
    <source>
        <dbReference type="ARBA" id="ARBA00022741"/>
    </source>
</evidence>
<dbReference type="PANTHER" id="PTHR24221">
    <property type="entry name" value="ATP-BINDING CASSETTE SUB-FAMILY B"/>
    <property type="match status" value="1"/>
</dbReference>
<dbReference type="EMBL" id="AAGTQF010000039">
    <property type="protein sequence ID" value="EBR8572906.1"/>
    <property type="molecule type" value="Genomic_DNA"/>
</dbReference>
<dbReference type="PROSITE" id="PS50929">
    <property type="entry name" value="ABC_TM1F"/>
    <property type="match status" value="1"/>
</dbReference>
<dbReference type="InterPro" id="IPR003593">
    <property type="entry name" value="AAA+_ATPase"/>
</dbReference>
<dbReference type="Gene3D" id="1.20.1560.10">
    <property type="entry name" value="ABC transporter type 1, transmembrane domain"/>
    <property type="match status" value="1"/>
</dbReference>
<keyword evidence="3" id="KW-0547">Nucleotide-binding</keyword>
<keyword evidence="5 7" id="KW-1133">Transmembrane helix</keyword>
<dbReference type="PANTHER" id="PTHR24221:SF503">
    <property type="entry name" value="MITOCHONDRIAL POTASSIUM CHANNEL ATP-BINDING SUBUNIT"/>
    <property type="match status" value="1"/>
</dbReference>
<dbReference type="GO" id="GO:0140359">
    <property type="term" value="F:ABC-type transporter activity"/>
    <property type="evidence" value="ECO:0007669"/>
    <property type="project" value="InterPro"/>
</dbReference>
<proteinExistence type="predicted"/>
<feature type="transmembrane region" description="Helical" evidence="7">
    <location>
        <begin position="175"/>
        <end position="197"/>
    </location>
</feature>
<keyword evidence="2 7" id="KW-0812">Transmembrane</keyword>
<sequence>MKIHSFFAELKTGINAYSYAYQLILKSYPSFTLSFTGVSLLFILTSILSALLPFLLKKTAEAYIISDSFMSVFFLVTMTYAVCWTVTEVLKNIKGIFSAGVLARSDAAIVSKSMEILLSISFKKQRSFEPAILAANIDRGSKSFSALTVSVFWTLIPVFIEIIVSIFFLYQSLGFMYSMVFFLSVIGMIFLAFNIALRSQNIHSDIMNAHNGVYAYTIGRLSMPLDVRVNTAHERERIICKKTLDNYVETIRKTNKKMGYLLSVQAAVVGGLLAISVLMLVFFRNSLHIGTGDFIMIVGYISMLTFQLRTIAAACIDIQRQVVFLKKILEYTSEISEGIRVDSIPLKSESEYIFDVRNLGALVDNRMLFSRINFKIKEGEMFALSAPSGFGKSTIIGYLLGLESPSEGEVYFQGYRINTGISSAVLKNVSVVPQKPVLIPGTISENILYGTNNILSRGDLFEILTSLELIPDSNDETLNFFIDRYINQQGGGLSGGEIQRICIARALARKTKIMVLDEPTASINEELAIKIITYIRKRCPTVIITTHNPRILSMADHFYEGKAVKRHDELSTQVG</sequence>
<gene>
    <name evidence="10" type="ORF">DOV67_15235</name>
</gene>
<organism evidence="10">
    <name type="scientific">Salmonella enterica subsp. enterica serovar Java</name>
    <dbReference type="NCBI Taxonomy" id="224729"/>
    <lineage>
        <taxon>Bacteria</taxon>
        <taxon>Pseudomonadati</taxon>
        <taxon>Pseudomonadota</taxon>
        <taxon>Gammaproteobacteria</taxon>
        <taxon>Enterobacterales</taxon>
        <taxon>Enterobacteriaceae</taxon>
        <taxon>Salmonella</taxon>
    </lineage>
</organism>
<evidence type="ECO:0000256" key="2">
    <source>
        <dbReference type="ARBA" id="ARBA00022692"/>
    </source>
</evidence>
<keyword evidence="6 7" id="KW-0472">Membrane</keyword>
<dbReference type="Proteomes" id="UP000839708">
    <property type="component" value="Unassembled WGS sequence"/>
</dbReference>
<dbReference type="GO" id="GO:0016887">
    <property type="term" value="F:ATP hydrolysis activity"/>
    <property type="evidence" value="ECO:0007669"/>
    <property type="project" value="InterPro"/>
</dbReference>
<dbReference type="InterPro" id="IPR003439">
    <property type="entry name" value="ABC_transporter-like_ATP-bd"/>
</dbReference>
<comment type="subcellular location">
    <subcellularLocation>
        <location evidence="1">Cell membrane</location>
        <topology evidence="1">Multi-pass membrane protein</topology>
    </subcellularLocation>
</comment>
<dbReference type="PROSITE" id="PS00211">
    <property type="entry name" value="ABC_TRANSPORTER_1"/>
    <property type="match status" value="1"/>
</dbReference>
<dbReference type="Gene3D" id="3.40.50.300">
    <property type="entry name" value="P-loop containing nucleotide triphosphate hydrolases"/>
    <property type="match status" value="1"/>
</dbReference>
<evidence type="ECO:0000256" key="7">
    <source>
        <dbReference type="SAM" id="Phobius"/>
    </source>
</evidence>
<evidence type="ECO:0000256" key="4">
    <source>
        <dbReference type="ARBA" id="ARBA00022840"/>
    </source>
</evidence>
<name>A0A5U8K6T7_SALEB</name>
<evidence type="ECO:0000259" key="9">
    <source>
        <dbReference type="PROSITE" id="PS50929"/>
    </source>
</evidence>
<dbReference type="InterPro" id="IPR011527">
    <property type="entry name" value="ABC1_TM_dom"/>
</dbReference>
<dbReference type="PROSITE" id="PS50893">
    <property type="entry name" value="ABC_TRANSPORTER_2"/>
    <property type="match status" value="1"/>
</dbReference>
<evidence type="ECO:0000256" key="6">
    <source>
        <dbReference type="ARBA" id="ARBA00023136"/>
    </source>
</evidence>
<dbReference type="SUPFAM" id="SSF52540">
    <property type="entry name" value="P-loop containing nucleoside triphosphate hydrolases"/>
    <property type="match status" value="1"/>
</dbReference>
<keyword evidence="4 10" id="KW-0067">ATP-binding</keyword>
<dbReference type="InterPro" id="IPR036640">
    <property type="entry name" value="ABC1_TM_sf"/>
</dbReference>
<dbReference type="Pfam" id="PF00005">
    <property type="entry name" value="ABC_tran"/>
    <property type="match status" value="1"/>
</dbReference>
<dbReference type="GO" id="GO:0005524">
    <property type="term" value="F:ATP binding"/>
    <property type="evidence" value="ECO:0007669"/>
    <property type="project" value="UniProtKB-KW"/>
</dbReference>
<dbReference type="GO" id="GO:0005886">
    <property type="term" value="C:plasma membrane"/>
    <property type="evidence" value="ECO:0007669"/>
    <property type="project" value="UniProtKB-SubCell"/>
</dbReference>
<feature type="transmembrane region" description="Helical" evidence="7">
    <location>
        <begin position="31"/>
        <end position="56"/>
    </location>
</feature>
<evidence type="ECO:0000256" key="1">
    <source>
        <dbReference type="ARBA" id="ARBA00004651"/>
    </source>
</evidence>
<feature type="domain" description="ABC transmembrane type-1" evidence="9">
    <location>
        <begin position="40"/>
        <end position="320"/>
    </location>
</feature>